<evidence type="ECO:0000256" key="2">
    <source>
        <dbReference type="ARBA" id="ARBA00022814"/>
    </source>
</evidence>
<dbReference type="SUPFAM" id="SSF48013">
    <property type="entry name" value="NusB-like"/>
    <property type="match status" value="1"/>
</dbReference>
<dbReference type="GO" id="GO:0003723">
    <property type="term" value="F:RNA binding"/>
    <property type="evidence" value="ECO:0007669"/>
    <property type="project" value="UniProtKB-UniRule"/>
</dbReference>
<dbReference type="GO" id="GO:0016787">
    <property type="term" value="F:hydrolase activity"/>
    <property type="evidence" value="ECO:0007669"/>
    <property type="project" value="UniProtKB-KW"/>
</dbReference>
<keyword evidence="2 6" id="KW-0889">Transcription antitermination</keyword>
<evidence type="ECO:0000313" key="9">
    <source>
        <dbReference type="Proteomes" id="UP000005707"/>
    </source>
</evidence>
<dbReference type="AlphaFoldDB" id="U2E019"/>
<evidence type="ECO:0000256" key="1">
    <source>
        <dbReference type="ARBA" id="ARBA00005952"/>
    </source>
</evidence>
<dbReference type="GO" id="GO:0005829">
    <property type="term" value="C:cytosol"/>
    <property type="evidence" value="ECO:0007669"/>
    <property type="project" value="TreeGrafter"/>
</dbReference>
<evidence type="ECO:0000259" key="7">
    <source>
        <dbReference type="Pfam" id="PF01029"/>
    </source>
</evidence>
<name>U2E019_9MOLU</name>
<dbReference type="OrthoDB" id="9811381at2"/>
<dbReference type="Gene3D" id="1.10.940.10">
    <property type="entry name" value="NusB-like"/>
    <property type="match status" value="1"/>
</dbReference>
<proteinExistence type="inferred from homology"/>
<sequence>MNRKKEREIAILTLYSIELSSNDVNDTVEDVITHLNEKTRPSEHLYETIYGVMEKRTELDKIISRHLEKWNLTRLSFLDQSILRYAVYEMLYVDTVPAVVAIDEAVEFTKRYTDTGDGKAKAFNNSILDKIRKSLNIE</sequence>
<dbReference type="GO" id="GO:0031564">
    <property type="term" value="P:transcription antitermination"/>
    <property type="evidence" value="ECO:0007669"/>
    <property type="project" value="UniProtKB-KW"/>
</dbReference>
<dbReference type="RefSeq" id="WP_008826117.1">
    <property type="nucleotide sequence ID" value="NZ_AFNU02000001.1"/>
</dbReference>
<evidence type="ECO:0000256" key="3">
    <source>
        <dbReference type="ARBA" id="ARBA00022884"/>
    </source>
</evidence>
<dbReference type="EMBL" id="AFNU02000001">
    <property type="protein sequence ID" value="ERJ13777.1"/>
    <property type="molecule type" value="Genomic_DNA"/>
</dbReference>
<organism evidence="8 9">
    <name type="scientific">Haloplasma contractile SSD-17B</name>
    <dbReference type="NCBI Taxonomy" id="1033810"/>
    <lineage>
        <taxon>Bacteria</taxon>
        <taxon>Bacillati</taxon>
        <taxon>Mycoplasmatota</taxon>
        <taxon>Mollicutes</taxon>
        <taxon>Haloplasmatales</taxon>
        <taxon>Haloplasmataceae</taxon>
        <taxon>Haloplasma</taxon>
    </lineage>
</organism>
<evidence type="ECO:0000313" key="8">
    <source>
        <dbReference type="EMBL" id="ERJ13777.1"/>
    </source>
</evidence>
<accession>U2E019</accession>
<evidence type="ECO:0000256" key="6">
    <source>
        <dbReference type="HAMAP-Rule" id="MF_00073"/>
    </source>
</evidence>
<gene>
    <name evidence="6 8" type="primary">nusB</name>
    <name evidence="8" type="ORF">HLPCO_000443</name>
</gene>
<keyword evidence="8" id="KW-0378">Hydrolase</keyword>
<evidence type="ECO:0000256" key="4">
    <source>
        <dbReference type="ARBA" id="ARBA00023015"/>
    </source>
</evidence>
<dbReference type="InterPro" id="IPR011605">
    <property type="entry name" value="NusB_fam"/>
</dbReference>
<reference evidence="8 9" key="1">
    <citation type="journal article" date="2011" name="J. Bacteriol.">
        <title>Genome sequence of Haloplasma contractile, an unusual contractile bacterium from a deep-sea anoxic brine lake.</title>
        <authorList>
            <person name="Antunes A."/>
            <person name="Alam I."/>
            <person name="El Dorry H."/>
            <person name="Siam R."/>
            <person name="Robertson A."/>
            <person name="Bajic V.B."/>
            <person name="Stingl U."/>
        </authorList>
    </citation>
    <scope>NUCLEOTIDE SEQUENCE [LARGE SCALE GENOMIC DNA]</scope>
    <source>
        <strain evidence="8 9">SSD-17B</strain>
    </source>
</reference>
<dbReference type="eggNOG" id="COG0781">
    <property type="taxonomic scope" value="Bacteria"/>
</dbReference>
<dbReference type="PANTHER" id="PTHR11078">
    <property type="entry name" value="N UTILIZATION SUBSTANCE PROTEIN B-RELATED"/>
    <property type="match status" value="1"/>
</dbReference>
<dbReference type="Pfam" id="PF01029">
    <property type="entry name" value="NusB"/>
    <property type="match status" value="1"/>
</dbReference>
<dbReference type="NCBIfam" id="TIGR01951">
    <property type="entry name" value="nusB"/>
    <property type="match status" value="1"/>
</dbReference>
<comment type="caution">
    <text evidence="8">The sequence shown here is derived from an EMBL/GenBank/DDBJ whole genome shotgun (WGS) entry which is preliminary data.</text>
</comment>
<dbReference type="InterPro" id="IPR006027">
    <property type="entry name" value="NusB_RsmB_TIM44"/>
</dbReference>
<dbReference type="InParanoid" id="U2E019"/>
<dbReference type="HAMAP" id="MF_00073">
    <property type="entry name" value="NusB"/>
    <property type="match status" value="1"/>
</dbReference>
<comment type="function">
    <text evidence="6">Involved in transcription antitermination. Required for transcription of ribosomal RNA (rRNA) genes. Binds specifically to the boxA antiterminator sequence of the ribosomal RNA (rrn) operons.</text>
</comment>
<keyword evidence="3 6" id="KW-0694">RNA-binding</keyword>
<dbReference type="Proteomes" id="UP000005707">
    <property type="component" value="Unassembled WGS sequence"/>
</dbReference>
<evidence type="ECO:0000256" key="5">
    <source>
        <dbReference type="ARBA" id="ARBA00023163"/>
    </source>
</evidence>
<protein>
    <recommendedName>
        <fullName evidence="6">Transcription antitermination protein NusB</fullName>
    </recommendedName>
    <alternativeName>
        <fullName evidence="6">Antitermination factor NusB</fullName>
    </alternativeName>
</protein>
<dbReference type="STRING" id="1033810.HLPCO_000443"/>
<keyword evidence="9" id="KW-1185">Reference proteome</keyword>
<dbReference type="InterPro" id="IPR035926">
    <property type="entry name" value="NusB-like_sf"/>
</dbReference>
<keyword evidence="5 6" id="KW-0804">Transcription</keyword>
<feature type="domain" description="NusB/RsmB/TIM44" evidence="7">
    <location>
        <begin position="5"/>
        <end position="132"/>
    </location>
</feature>
<comment type="similarity">
    <text evidence="1 6">Belongs to the NusB family.</text>
</comment>
<dbReference type="FunCoup" id="U2E019">
    <property type="interactions" value="248"/>
</dbReference>
<dbReference type="GO" id="GO:0006353">
    <property type="term" value="P:DNA-templated transcription termination"/>
    <property type="evidence" value="ECO:0007669"/>
    <property type="project" value="UniProtKB-UniRule"/>
</dbReference>
<keyword evidence="4 6" id="KW-0805">Transcription regulation</keyword>
<reference evidence="8 9" key="2">
    <citation type="journal article" date="2013" name="PLoS ONE">
        <title>INDIGO - INtegrated Data Warehouse of MIcrobial GenOmes with Examples from the Red Sea Extremophiles.</title>
        <authorList>
            <person name="Alam I."/>
            <person name="Antunes A."/>
            <person name="Kamau A.A."/>
            <person name="Ba Alawi W."/>
            <person name="Kalkatawi M."/>
            <person name="Stingl U."/>
            <person name="Bajic V.B."/>
        </authorList>
    </citation>
    <scope>NUCLEOTIDE SEQUENCE [LARGE SCALE GENOMIC DNA]</scope>
    <source>
        <strain evidence="8 9">SSD-17B</strain>
    </source>
</reference>
<dbReference type="PANTHER" id="PTHR11078:SF3">
    <property type="entry name" value="ANTITERMINATION NUSB DOMAIN-CONTAINING PROTEIN"/>
    <property type="match status" value="1"/>
</dbReference>